<evidence type="ECO:0000313" key="7">
    <source>
        <dbReference type="EMBL" id="GAA3362895.1"/>
    </source>
</evidence>
<keyword evidence="4" id="KW-0961">Cell wall biogenesis/degradation</keyword>
<dbReference type="PANTHER" id="PTHR30417:SF1">
    <property type="entry name" value="N-ACETYLMURAMOYL-L-ALANINE AMIDASE AMID"/>
    <property type="match status" value="1"/>
</dbReference>
<dbReference type="RefSeq" id="WP_344930116.1">
    <property type="nucleotide sequence ID" value="NZ_BAAAYK010000038.1"/>
</dbReference>
<sequence length="364" mass="40425">MKIDSIVIHDTEVSYQSTISAFQNPAHGASSHYVVRSSDGQITQMVPTKDMPWHAGSWDRNIRSIGIEHEGWAAEGGTWYTEPMYRASAKLVRYLADKYDIPLDRAHILGHDEVTAEKPAKAGLEHYDPGPFWDWAHYMNLMDAPLDNDTGGDDVVTIFPRFDTNRPEVVSCPQGEECETLPAQPANFLYLRTEPRADAPLLSNPALHADGEPGTTRIEDWSAKAAVGRQYAVAERRGDWLAIWFDGKKAWLKDPDGTNTAPADDAELGTPARDGIPTYGRALPAPGDYPEGVEAQELEPLPYKIPAGQKYVTGDETKAVDYHATYDELDDPKNHTVIKGSETYVPVSYNHRWVYAKKSDLDAA</sequence>
<dbReference type="SUPFAM" id="SSF55846">
    <property type="entry name" value="N-acetylmuramoyl-L-alanine amidase-like"/>
    <property type="match status" value="1"/>
</dbReference>
<dbReference type="PANTHER" id="PTHR30417">
    <property type="entry name" value="N-ACETYLMURAMOYL-L-ALANINE AMIDASE AMID"/>
    <property type="match status" value="1"/>
</dbReference>
<dbReference type="Gene3D" id="3.40.80.10">
    <property type="entry name" value="Peptidoglycan recognition protein-like"/>
    <property type="match status" value="1"/>
</dbReference>
<feature type="domain" description="N-acetylmuramoyl-L-alanine amidase" evidence="6">
    <location>
        <begin position="1"/>
        <end position="130"/>
    </location>
</feature>
<evidence type="ECO:0000256" key="5">
    <source>
        <dbReference type="SAM" id="MobiDB-lite"/>
    </source>
</evidence>
<keyword evidence="8" id="KW-1185">Reference proteome</keyword>
<organism evidence="7 8">
    <name type="scientific">Saccharopolyspora gregorii</name>
    <dbReference type="NCBI Taxonomy" id="33914"/>
    <lineage>
        <taxon>Bacteria</taxon>
        <taxon>Bacillati</taxon>
        <taxon>Actinomycetota</taxon>
        <taxon>Actinomycetes</taxon>
        <taxon>Pseudonocardiales</taxon>
        <taxon>Pseudonocardiaceae</taxon>
        <taxon>Saccharopolyspora</taxon>
    </lineage>
</organism>
<dbReference type="InterPro" id="IPR002502">
    <property type="entry name" value="Amidase_domain"/>
</dbReference>
<accession>A0ABP6RXV1</accession>
<dbReference type="Proteomes" id="UP001500483">
    <property type="component" value="Unassembled WGS sequence"/>
</dbReference>
<dbReference type="EC" id="3.5.1.28" evidence="2"/>
<proteinExistence type="predicted"/>
<dbReference type="InterPro" id="IPR036505">
    <property type="entry name" value="Amidase/PGRP_sf"/>
</dbReference>
<dbReference type="InterPro" id="IPR051206">
    <property type="entry name" value="NAMLAA_amidase_2"/>
</dbReference>
<protein>
    <recommendedName>
        <fullName evidence="2">N-acetylmuramoyl-L-alanine amidase</fullName>
        <ecNumber evidence="2">3.5.1.28</ecNumber>
    </recommendedName>
</protein>
<reference evidence="8" key="1">
    <citation type="journal article" date="2019" name="Int. J. Syst. Evol. Microbiol.">
        <title>The Global Catalogue of Microorganisms (GCM) 10K type strain sequencing project: providing services to taxonomists for standard genome sequencing and annotation.</title>
        <authorList>
            <consortium name="The Broad Institute Genomics Platform"/>
            <consortium name="The Broad Institute Genome Sequencing Center for Infectious Disease"/>
            <person name="Wu L."/>
            <person name="Ma J."/>
        </authorList>
    </citation>
    <scope>NUCLEOTIDE SEQUENCE [LARGE SCALE GENOMIC DNA]</scope>
    <source>
        <strain evidence="8">JCM 9687</strain>
    </source>
</reference>
<evidence type="ECO:0000259" key="6">
    <source>
        <dbReference type="SMART" id="SM00644"/>
    </source>
</evidence>
<gene>
    <name evidence="7" type="ORF">GCM10020366_52670</name>
</gene>
<keyword evidence="3" id="KW-0378">Hydrolase</keyword>
<dbReference type="CDD" id="cd06583">
    <property type="entry name" value="PGRP"/>
    <property type="match status" value="1"/>
</dbReference>
<evidence type="ECO:0000313" key="8">
    <source>
        <dbReference type="Proteomes" id="UP001500483"/>
    </source>
</evidence>
<comment type="catalytic activity">
    <reaction evidence="1">
        <text>Hydrolyzes the link between N-acetylmuramoyl residues and L-amino acid residues in certain cell-wall glycopeptides.</text>
        <dbReference type="EC" id="3.5.1.28"/>
    </reaction>
</comment>
<evidence type="ECO:0000256" key="4">
    <source>
        <dbReference type="ARBA" id="ARBA00023316"/>
    </source>
</evidence>
<dbReference type="EMBL" id="BAAAYK010000038">
    <property type="protein sequence ID" value="GAA3362895.1"/>
    <property type="molecule type" value="Genomic_DNA"/>
</dbReference>
<dbReference type="Pfam" id="PF01510">
    <property type="entry name" value="Amidase_2"/>
    <property type="match status" value="1"/>
</dbReference>
<name>A0ABP6RXV1_9PSEU</name>
<evidence type="ECO:0000256" key="3">
    <source>
        <dbReference type="ARBA" id="ARBA00022801"/>
    </source>
</evidence>
<comment type="caution">
    <text evidence="7">The sequence shown here is derived from an EMBL/GenBank/DDBJ whole genome shotgun (WGS) entry which is preliminary data.</text>
</comment>
<evidence type="ECO:0000256" key="1">
    <source>
        <dbReference type="ARBA" id="ARBA00001561"/>
    </source>
</evidence>
<dbReference type="SMART" id="SM00644">
    <property type="entry name" value="Ami_2"/>
    <property type="match status" value="1"/>
</dbReference>
<evidence type="ECO:0000256" key="2">
    <source>
        <dbReference type="ARBA" id="ARBA00011901"/>
    </source>
</evidence>
<feature type="region of interest" description="Disordered" evidence="5">
    <location>
        <begin position="254"/>
        <end position="280"/>
    </location>
</feature>